<accession>B8HMA5</accession>
<protein>
    <recommendedName>
        <fullName evidence="2">DUF3703 domain-containing protein</fullName>
    </recommendedName>
</protein>
<dbReference type="OrthoDB" id="9799416at2"/>
<gene>
    <name evidence="1" type="ordered locus">Cyan7425_4808</name>
</gene>
<dbReference type="KEGG" id="cyn:Cyan7425_4808"/>
<evidence type="ECO:0008006" key="2">
    <source>
        <dbReference type="Google" id="ProtNLM"/>
    </source>
</evidence>
<name>B8HMA5_CYAP4</name>
<dbReference type="Pfam" id="PF12487">
    <property type="entry name" value="DUF3703"/>
    <property type="match status" value="1"/>
</dbReference>
<reference evidence="1" key="1">
    <citation type="submission" date="2009-01" db="EMBL/GenBank/DDBJ databases">
        <title>Complete sequence of chromosome Cyanothece sp. PCC 7425.</title>
        <authorList>
            <consortium name="US DOE Joint Genome Institute"/>
            <person name="Lucas S."/>
            <person name="Copeland A."/>
            <person name="Lapidus A."/>
            <person name="Glavina del Rio T."/>
            <person name="Dalin E."/>
            <person name="Tice H."/>
            <person name="Bruce D."/>
            <person name="Goodwin L."/>
            <person name="Pitluck S."/>
            <person name="Sims D."/>
            <person name="Meineke L."/>
            <person name="Brettin T."/>
            <person name="Detter J.C."/>
            <person name="Han C."/>
            <person name="Larimer F."/>
            <person name="Land M."/>
            <person name="Hauser L."/>
            <person name="Kyrpides N."/>
            <person name="Ovchinnikova G."/>
            <person name="Liberton M."/>
            <person name="Stoeckel J."/>
            <person name="Banerjee A."/>
            <person name="Singh A."/>
            <person name="Page L."/>
            <person name="Sato H."/>
            <person name="Zhao L."/>
            <person name="Sherman L."/>
            <person name="Pakrasi H."/>
            <person name="Richardson P."/>
        </authorList>
    </citation>
    <scope>NUCLEOTIDE SEQUENCE</scope>
    <source>
        <strain evidence="1">PCC 7425</strain>
    </source>
</reference>
<proteinExistence type="predicted"/>
<dbReference type="HOGENOM" id="CLU_2245479_0_0_3"/>
<evidence type="ECO:0000313" key="1">
    <source>
        <dbReference type="EMBL" id="ACL47112.1"/>
    </source>
</evidence>
<dbReference type="eggNOG" id="ENOG5032BK6">
    <property type="taxonomic scope" value="Bacteria"/>
</dbReference>
<sequence>MANQNSTSFTAKQDTKKNVREELRAELNRAKIAMTEQEFAIASAALGRAHDLGVEDPIAHTIVHWHMLKLAWQQRNFQEVGGQLLPTLLILPLAPFKSLKNKDV</sequence>
<organism evidence="1">
    <name type="scientific">Cyanothece sp. (strain PCC 7425 / ATCC 29141)</name>
    <dbReference type="NCBI Taxonomy" id="395961"/>
    <lineage>
        <taxon>Bacteria</taxon>
        <taxon>Bacillati</taxon>
        <taxon>Cyanobacteriota</taxon>
        <taxon>Cyanophyceae</taxon>
        <taxon>Gomontiellales</taxon>
        <taxon>Cyanothecaceae</taxon>
        <taxon>Cyanothece</taxon>
    </lineage>
</organism>
<dbReference type="EMBL" id="CP001344">
    <property type="protein sequence ID" value="ACL47112.1"/>
    <property type="molecule type" value="Genomic_DNA"/>
</dbReference>
<dbReference type="InterPro" id="IPR022172">
    <property type="entry name" value="DUF3703"/>
</dbReference>
<dbReference type="AlphaFoldDB" id="B8HMA5"/>
<dbReference type="STRING" id="395961.Cyan7425_4808"/>